<dbReference type="Proteomes" id="UP001180020">
    <property type="component" value="Unassembled WGS sequence"/>
</dbReference>
<name>A0AAV9CLC3_ACOCL</name>
<gene>
    <name evidence="1" type="ORF">QJS10_CPB19g01585</name>
</gene>
<proteinExistence type="predicted"/>
<comment type="caution">
    <text evidence="1">The sequence shown here is derived from an EMBL/GenBank/DDBJ whole genome shotgun (WGS) entry which is preliminary data.</text>
</comment>
<dbReference type="AlphaFoldDB" id="A0AAV9CLC3"/>
<dbReference type="InterPro" id="IPR016024">
    <property type="entry name" value="ARM-type_fold"/>
</dbReference>
<organism evidence="1 2">
    <name type="scientific">Acorus calamus</name>
    <name type="common">Sweet flag</name>
    <dbReference type="NCBI Taxonomy" id="4465"/>
    <lineage>
        <taxon>Eukaryota</taxon>
        <taxon>Viridiplantae</taxon>
        <taxon>Streptophyta</taxon>
        <taxon>Embryophyta</taxon>
        <taxon>Tracheophyta</taxon>
        <taxon>Spermatophyta</taxon>
        <taxon>Magnoliopsida</taxon>
        <taxon>Liliopsida</taxon>
        <taxon>Acoraceae</taxon>
        <taxon>Acorus</taxon>
    </lineage>
</organism>
<evidence type="ECO:0000313" key="1">
    <source>
        <dbReference type="EMBL" id="KAK1288937.1"/>
    </source>
</evidence>
<reference evidence="1" key="1">
    <citation type="journal article" date="2023" name="Nat. Commun.">
        <title>Diploid and tetraploid genomes of Acorus and the evolution of monocots.</title>
        <authorList>
            <person name="Ma L."/>
            <person name="Liu K.W."/>
            <person name="Li Z."/>
            <person name="Hsiao Y.Y."/>
            <person name="Qi Y."/>
            <person name="Fu T."/>
            <person name="Tang G.D."/>
            <person name="Zhang D."/>
            <person name="Sun W.H."/>
            <person name="Liu D.K."/>
            <person name="Li Y."/>
            <person name="Chen G.Z."/>
            <person name="Liu X.D."/>
            <person name="Liao X.Y."/>
            <person name="Jiang Y.T."/>
            <person name="Yu X."/>
            <person name="Hao Y."/>
            <person name="Huang J."/>
            <person name="Zhao X.W."/>
            <person name="Ke S."/>
            <person name="Chen Y.Y."/>
            <person name="Wu W.L."/>
            <person name="Hsu J.L."/>
            <person name="Lin Y.F."/>
            <person name="Huang M.D."/>
            <person name="Li C.Y."/>
            <person name="Huang L."/>
            <person name="Wang Z.W."/>
            <person name="Zhao X."/>
            <person name="Zhong W.Y."/>
            <person name="Peng D.H."/>
            <person name="Ahmad S."/>
            <person name="Lan S."/>
            <person name="Zhang J.S."/>
            <person name="Tsai W.C."/>
            <person name="Van de Peer Y."/>
            <person name="Liu Z.J."/>
        </authorList>
    </citation>
    <scope>NUCLEOTIDE SEQUENCE</scope>
    <source>
        <strain evidence="1">CP</strain>
    </source>
</reference>
<dbReference type="InterPro" id="IPR011989">
    <property type="entry name" value="ARM-like"/>
</dbReference>
<dbReference type="SUPFAM" id="SSF48371">
    <property type="entry name" value="ARM repeat"/>
    <property type="match status" value="1"/>
</dbReference>
<evidence type="ECO:0000313" key="2">
    <source>
        <dbReference type="Proteomes" id="UP001180020"/>
    </source>
</evidence>
<keyword evidence="2" id="KW-1185">Reference proteome</keyword>
<dbReference type="PANTHER" id="PTHR46975">
    <property type="entry name" value="PROTEIN SWEETIE"/>
    <property type="match status" value="1"/>
</dbReference>
<sequence length="318" mass="34453">MHELSNQEHNHLELGDHAMQSLVIYHKWESIVVCPLSSKAAPTPQMPSTTAVTISVKATQMKQINKRRFMKESILHWQRKCEDALFKLLVLGARRPVRHLASVAMARVIAKGDSISIYSRVSSLQGWLSDTKRGDALSYAGSAQCLGELYRLFGRKITSGLMETTSIAAKLMRFHEDFVRQEALLMLHNALEGSGGNGASAAYSEAFRIIMRVGLGDKSFIVRLASARCLKTFASIGGPGLGSNDLDSCASYCVKACALEDPMPSVRDAFAEALGAILALGINPGMQVRVARPYASINGIGGSPQATWQISKKTLGEG</sequence>
<protein>
    <submittedName>
        <fullName evidence="1">Uncharacterized protein</fullName>
    </submittedName>
</protein>
<dbReference type="GO" id="GO:0005975">
    <property type="term" value="P:carbohydrate metabolic process"/>
    <property type="evidence" value="ECO:0007669"/>
    <property type="project" value="InterPro"/>
</dbReference>
<dbReference type="Gene3D" id="1.25.10.10">
    <property type="entry name" value="Leucine-rich Repeat Variant"/>
    <property type="match status" value="1"/>
</dbReference>
<reference evidence="1" key="2">
    <citation type="submission" date="2023-06" db="EMBL/GenBank/DDBJ databases">
        <authorList>
            <person name="Ma L."/>
            <person name="Liu K.-W."/>
            <person name="Li Z."/>
            <person name="Hsiao Y.-Y."/>
            <person name="Qi Y."/>
            <person name="Fu T."/>
            <person name="Tang G."/>
            <person name="Zhang D."/>
            <person name="Sun W.-H."/>
            <person name="Liu D.-K."/>
            <person name="Li Y."/>
            <person name="Chen G.-Z."/>
            <person name="Liu X.-D."/>
            <person name="Liao X.-Y."/>
            <person name="Jiang Y.-T."/>
            <person name="Yu X."/>
            <person name="Hao Y."/>
            <person name="Huang J."/>
            <person name="Zhao X.-W."/>
            <person name="Ke S."/>
            <person name="Chen Y.-Y."/>
            <person name="Wu W.-L."/>
            <person name="Hsu J.-L."/>
            <person name="Lin Y.-F."/>
            <person name="Huang M.-D."/>
            <person name="Li C.-Y."/>
            <person name="Huang L."/>
            <person name="Wang Z.-W."/>
            <person name="Zhao X."/>
            <person name="Zhong W.-Y."/>
            <person name="Peng D.-H."/>
            <person name="Ahmad S."/>
            <person name="Lan S."/>
            <person name="Zhang J.-S."/>
            <person name="Tsai W.-C."/>
            <person name="Van De Peer Y."/>
            <person name="Liu Z.-J."/>
        </authorList>
    </citation>
    <scope>NUCLEOTIDE SEQUENCE</scope>
    <source>
        <strain evidence="1">CP</strain>
        <tissue evidence="1">Leaves</tissue>
    </source>
</reference>
<dbReference type="PANTHER" id="PTHR46975:SF2">
    <property type="entry name" value="PROTEIN SWEETIE"/>
    <property type="match status" value="1"/>
</dbReference>
<dbReference type="EMBL" id="JAUJYO010000019">
    <property type="protein sequence ID" value="KAK1288937.1"/>
    <property type="molecule type" value="Genomic_DNA"/>
</dbReference>
<dbReference type="InterPro" id="IPR044218">
    <property type="entry name" value="SWEETIE"/>
</dbReference>
<accession>A0AAV9CLC3</accession>